<dbReference type="Proteomes" id="UP001212997">
    <property type="component" value="Unassembled WGS sequence"/>
</dbReference>
<dbReference type="EMBL" id="JANAWD010000129">
    <property type="protein sequence ID" value="KAJ3486179.1"/>
    <property type="molecule type" value="Genomic_DNA"/>
</dbReference>
<keyword evidence="1" id="KW-0472">Membrane</keyword>
<comment type="caution">
    <text evidence="2">The sequence shown here is derived from an EMBL/GenBank/DDBJ whole genome shotgun (WGS) entry which is preliminary data.</text>
</comment>
<name>A0AAD5V760_9APHY</name>
<sequence>MGSEQEVRRPTPSRSRKKFALLVLLSLIQIGCNVGILYASKHTYRFGARITKETWWISDNRLISVVEPFSKLLHTITALVGGWTISLLWSRRLSQPESTAGLAELQSFSIFESIPTILSSLGHIFHHHYLSAQWLYAAVISCAILFQLYSTAIITLITPSITLVNHPVATYPYTSQEFMSSPGFGYRCQSSSADPNLVRTCLEVTLSGTASIDAETLNGNKSWGNTGPNSLWIEIRTSYMTPYFLAGVAVPLGPYNNRDLSEGAMIYGVNMATVERLADPYSRIWDSLQFALTVTTALPVLTCQCVRQDPGSTTITSITIQGFTYQLPNGVPQLQAGQIIAQVTPDNLTLILSIPPSPGQSGNKHCAINFEFQSADLSLIGTNVQDLYVPDTLLVYPFGNPWDQRDFANSHRTDRQSMHDFADYWLAGLGWSGNVSQSALVDHFSALPIGTGELGAYSDVVPLEYYLLAMLLNGISAGFSPEETPDSSSDVASIGQRTFVYNKAEYYLGVTSRWQYFYVAIIILNTCFIAFCLMTILRYGWYPDWTDPVTIAQAMLCSDPSSESVHPSKSITLERSPLPLVNGKDADEKLWREEFSLVEVVSSDRQFLAFERKGPVEASE</sequence>
<reference evidence="2" key="1">
    <citation type="submission" date="2022-07" db="EMBL/GenBank/DDBJ databases">
        <title>Genome Sequence of Physisporinus lineatus.</title>
        <authorList>
            <person name="Buettner E."/>
        </authorList>
    </citation>
    <scope>NUCLEOTIDE SEQUENCE</scope>
    <source>
        <strain evidence="2">VT162</strain>
    </source>
</reference>
<keyword evidence="1" id="KW-0812">Transmembrane</keyword>
<evidence type="ECO:0000256" key="1">
    <source>
        <dbReference type="SAM" id="Phobius"/>
    </source>
</evidence>
<keyword evidence="3" id="KW-1185">Reference proteome</keyword>
<feature type="transmembrane region" description="Helical" evidence="1">
    <location>
        <begin position="516"/>
        <end position="537"/>
    </location>
</feature>
<organism evidence="2 3">
    <name type="scientific">Meripilus lineatus</name>
    <dbReference type="NCBI Taxonomy" id="2056292"/>
    <lineage>
        <taxon>Eukaryota</taxon>
        <taxon>Fungi</taxon>
        <taxon>Dikarya</taxon>
        <taxon>Basidiomycota</taxon>
        <taxon>Agaricomycotina</taxon>
        <taxon>Agaricomycetes</taxon>
        <taxon>Polyporales</taxon>
        <taxon>Meripilaceae</taxon>
        <taxon>Meripilus</taxon>
    </lineage>
</organism>
<feature type="transmembrane region" description="Helical" evidence="1">
    <location>
        <begin position="20"/>
        <end position="39"/>
    </location>
</feature>
<gene>
    <name evidence="2" type="ORF">NLI96_g4407</name>
</gene>
<proteinExistence type="predicted"/>
<evidence type="ECO:0000313" key="3">
    <source>
        <dbReference type="Proteomes" id="UP001212997"/>
    </source>
</evidence>
<accession>A0AAD5V760</accession>
<feature type="transmembrane region" description="Helical" evidence="1">
    <location>
        <begin position="134"/>
        <end position="157"/>
    </location>
</feature>
<protein>
    <submittedName>
        <fullName evidence="2">Uncharacterized protein</fullName>
    </submittedName>
</protein>
<evidence type="ECO:0000313" key="2">
    <source>
        <dbReference type="EMBL" id="KAJ3486179.1"/>
    </source>
</evidence>
<dbReference type="AlphaFoldDB" id="A0AAD5V760"/>
<keyword evidence="1" id="KW-1133">Transmembrane helix</keyword>